<evidence type="ECO:0000313" key="3">
    <source>
        <dbReference type="EMBL" id="KAK1763057.1"/>
    </source>
</evidence>
<dbReference type="GO" id="GO:0008270">
    <property type="term" value="F:zinc ion binding"/>
    <property type="evidence" value="ECO:0007669"/>
    <property type="project" value="InterPro"/>
</dbReference>
<protein>
    <recommendedName>
        <fullName evidence="2">Zn(2)-C6 fungal-type domain-containing protein</fullName>
    </recommendedName>
</protein>
<comment type="caution">
    <text evidence="3">The sequence shown here is derived from an EMBL/GenBank/DDBJ whole genome shotgun (WGS) entry which is preliminary data.</text>
</comment>
<dbReference type="PROSITE" id="PS00463">
    <property type="entry name" value="ZN2_CY6_FUNGAL_1"/>
    <property type="match status" value="1"/>
</dbReference>
<dbReference type="EMBL" id="MU839031">
    <property type="protein sequence ID" value="KAK1763057.1"/>
    <property type="molecule type" value="Genomic_DNA"/>
</dbReference>
<keyword evidence="4" id="KW-1185">Reference proteome</keyword>
<dbReference type="SMART" id="SM00066">
    <property type="entry name" value="GAL4"/>
    <property type="match status" value="1"/>
</dbReference>
<accession>A0AAJ0BU24</accession>
<dbReference type="AlphaFoldDB" id="A0AAJ0BU24"/>
<dbReference type="GeneID" id="85312304"/>
<dbReference type="CDD" id="cd00067">
    <property type="entry name" value="GAL4"/>
    <property type="match status" value="1"/>
</dbReference>
<proteinExistence type="predicted"/>
<dbReference type="PANTHER" id="PTHR38111:SF11">
    <property type="entry name" value="TRANSCRIPTION FACTOR DOMAIN-CONTAINING PROTEIN-RELATED"/>
    <property type="match status" value="1"/>
</dbReference>
<name>A0AAJ0BU24_9PEZI</name>
<dbReference type="InterPro" id="IPR001138">
    <property type="entry name" value="Zn2Cys6_DnaBD"/>
</dbReference>
<dbReference type="Proteomes" id="UP001244011">
    <property type="component" value="Unassembled WGS sequence"/>
</dbReference>
<feature type="domain" description="Zn(2)-C6 fungal-type" evidence="2">
    <location>
        <begin position="10"/>
        <end position="38"/>
    </location>
</feature>
<dbReference type="SUPFAM" id="SSF57701">
    <property type="entry name" value="Zn2/Cys6 DNA-binding domain"/>
    <property type="match status" value="1"/>
</dbReference>
<dbReference type="InterPro" id="IPR036864">
    <property type="entry name" value="Zn2-C6_fun-type_DNA-bd_sf"/>
</dbReference>
<dbReference type="RefSeq" id="XP_060279270.1">
    <property type="nucleotide sequence ID" value="XM_060429117.1"/>
</dbReference>
<dbReference type="InterPro" id="IPR053178">
    <property type="entry name" value="Osmoadaptation_assoc"/>
</dbReference>
<dbReference type="PROSITE" id="PS50048">
    <property type="entry name" value="ZN2_CY6_FUNGAL_2"/>
    <property type="match status" value="1"/>
</dbReference>
<evidence type="ECO:0000256" key="1">
    <source>
        <dbReference type="ARBA" id="ARBA00023242"/>
    </source>
</evidence>
<organism evidence="3 4">
    <name type="scientific">Phialemonium atrogriseum</name>
    <dbReference type="NCBI Taxonomy" id="1093897"/>
    <lineage>
        <taxon>Eukaryota</taxon>
        <taxon>Fungi</taxon>
        <taxon>Dikarya</taxon>
        <taxon>Ascomycota</taxon>
        <taxon>Pezizomycotina</taxon>
        <taxon>Sordariomycetes</taxon>
        <taxon>Sordariomycetidae</taxon>
        <taxon>Cephalothecales</taxon>
        <taxon>Cephalothecaceae</taxon>
        <taxon>Phialemonium</taxon>
    </lineage>
</organism>
<evidence type="ECO:0000259" key="2">
    <source>
        <dbReference type="PROSITE" id="PS50048"/>
    </source>
</evidence>
<gene>
    <name evidence="3" type="ORF">QBC33DRAFT_550806</name>
</gene>
<dbReference type="Gene3D" id="4.10.240.10">
    <property type="entry name" value="Zn(2)-C6 fungal-type DNA-binding domain"/>
    <property type="match status" value="1"/>
</dbReference>
<dbReference type="PANTHER" id="PTHR38111">
    <property type="entry name" value="ZN(2)-C6 FUNGAL-TYPE DOMAIN-CONTAINING PROTEIN-RELATED"/>
    <property type="match status" value="1"/>
</dbReference>
<reference evidence="3" key="1">
    <citation type="submission" date="2023-06" db="EMBL/GenBank/DDBJ databases">
        <title>Genome-scale phylogeny and comparative genomics of the fungal order Sordariales.</title>
        <authorList>
            <consortium name="Lawrence Berkeley National Laboratory"/>
            <person name="Hensen N."/>
            <person name="Bonometti L."/>
            <person name="Westerberg I."/>
            <person name="Brannstrom I.O."/>
            <person name="Guillou S."/>
            <person name="Cros-Aarteil S."/>
            <person name="Calhoun S."/>
            <person name="Haridas S."/>
            <person name="Kuo A."/>
            <person name="Mondo S."/>
            <person name="Pangilinan J."/>
            <person name="Riley R."/>
            <person name="Labutti K."/>
            <person name="Andreopoulos B."/>
            <person name="Lipzen A."/>
            <person name="Chen C."/>
            <person name="Yanf M."/>
            <person name="Daum C."/>
            <person name="Ng V."/>
            <person name="Clum A."/>
            <person name="Steindorff A."/>
            <person name="Ohm R."/>
            <person name="Martin F."/>
            <person name="Silar P."/>
            <person name="Natvig D."/>
            <person name="Lalanne C."/>
            <person name="Gautier V."/>
            <person name="Ament-Velasquez S.L."/>
            <person name="Kruys A."/>
            <person name="Hutchinson M.I."/>
            <person name="Powell A.J."/>
            <person name="Barry K."/>
            <person name="Miller A.N."/>
            <person name="Grigoriev I.V."/>
            <person name="Debuchy R."/>
            <person name="Gladieux P."/>
            <person name="Thoren M.H."/>
            <person name="Johannesson H."/>
        </authorList>
    </citation>
    <scope>NUCLEOTIDE SEQUENCE</scope>
    <source>
        <strain evidence="3">8032-3</strain>
    </source>
</reference>
<evidence type="ECO:0000313" key="4">
    <source>
        <dbReference type="Proteomes" id="UP001244011"/>
    </source>
</evidence>
<dbReference type="Pfam" id="PF00172">
    <property type="entry name" value="Zn_clus"/>
    <property type="match status" value="1"/>
</dbReference>
<sequence length="485" mass="54732">MVGVPGRSKACITCRKRKKGCDLQRPSCGQCRKACIPCGGYARERKFVNTTLQRSGVVLSPSLASSAYQVKCLDLFWGIHLPNGWSIPSEATKQALGGSWFDTVQHLCPADDILRKAALAISLNTIGSMDGNKGMRDEGLRFYAEALKESAVALSSRQWKMRGDALLAAARLFSLYEGMRGSDEEDVPIQIRSWLAHSKGDMAIVAARSPESYATGHAHRLFTDGRWYLATVALRTRKRLFLSDPAWKTLPWSQHDKSPRDYLLDILVDIPSLFKELDTMGSYSNPTEEERLRRRIWKGYLRLDRLLVDWHATHAPSEAMSPWHLDRVEIPQSITPVSLAAAHLMTLYWTTSIVLYSLVRDVFLFATSNSNQPPLQEDDRSADNDPNISCRNLIRTIPIFFHPDAGTYRVHLATFPISVALVYLSRMVKPGEMLVERELFDSCLRKPECATIRKFLASMRSEKAWGVYDVYQESQVEGSTRLDLL</sequence>
<keyword evidence="1" id="KW-0539">Nucleus</keyword>
<dbReference type="GO" id="GO:0000981">
    <property type="term" value="F:DNA-binding transcription factor activity, RNA polymerase II-specific"/>
    <property type="evidence" value="ECO:0007669"/>
    <property type="project" value="InterPro"/>
</dbReference>